<evidence type="ECO:0000313" key="7">
    <source>
        <dbReference type="Proteomes" id="UP001595756"/>
    </source>
</evidence>
<dbReference type="InterPro" id="IPR005471">
    <property type="entry name" value="Tscrpt_reg_IclR_N"/>
</dbReference>
<name>A0ABV8RTT3_9BURK</name>
<accession>A0ABV8RTT3</accession>
<dbReference type="InterPro" id="IPR036388">
    <property type="entry name" value="WH-like_DNA-bd_sf"/>
</dbReference>
<keyword evidence="3" id="KW-0804">Transcription</keyword>
<protein>
    <submittedName>
        <fullName evidence="6">IclR family transcriptional regulator</fullName>
    </submittedName>
</protein>
<evidence type="ECO:0000313" key="6">
    <source>
        <dbReference type="EMBL" id="MFC4296682.1"/>
    </source>
</evidence>
<keyword evidence="7" id="KW-1185">Reference proteome</keyword>
<reference evidence="7" key="1">
    <citation type="journal article" date="2019" name="Int. J. Syst. Evol. Microbiol.">
        <title>The Global Catalogue of Microorganisms (GCM) 10K type strain sequencing project: providing services to taxonomists for standard genome sequencing and annotation.</title>
        <authorList>
            <consortium name="The Broad Institute Genomics Platform"/>
            <consortium name="The Broad Institute Genome Sequencing Center for Infectious Disease"/>
            <person name="Wu L."/>
            <person name="Ma J."/>
        </authorList>
    </citation>
    <scope>NUCLEOTIDE SEQUENCE [LARGE SCALE GENOMIC DNA]</scope>
    <source>
        <strain evidence="7">CGMCC 1.19029</strain>
    </source>
</reference>
<dbReference type="Gene3D" id="1.10.10.10">
    <property type="entry name" value="Winged helix-like DNA-binding domain superfamily/Winged helix DNA-binding domain"/>
    <property type="match status" value="1"/>
</dbReference>
<keyword evidence="1" id="KW-0805">Transcription regulation</keyword>
<dbReference type="Proteomes" id="UP001595756">
    <property type="component" value="Unassembled WGS sequence"/>
</dbReference>
<gene>
    <name evidence="6" type="ORF">ACFO0J_01345</name>
</gene>
<proteinExistence type="predicted"/>
<sequence length="265" mass="29584">MAVHQANPPLAKTRSATSLRCFDIAEAVARATAPMTLEQIAKQTNTPRSTLHRITKQLVEAKVLMLEPKGKHYSAGERLIALTRNIDANDALHSERRAVLQLLVDQLGETCNFTTLDITDVVYVDRVEAKWPLRLHLEPGSRVPLHCTSSGKLFLSHMPAGQRRRLLYEAPLTRYTPKTITDPDVLAKELTTIRRANLSTDDEGYLRGLISVAVPVFGRNRRVIGTVAVHALKARMDLPQALEHATLLRRAAGDLGSIYRRFGMW</sequence>
<dbReference type="Pfam" id="PF01614">
    <property type="entry name" value="IclR_C"/>
    <property type="match status" value="1"/>
</dbReference>
<dbReference type="RefSeq" id="WP_376811261.1">
    <property type="nucleotide sequence ID" value="NZ_JBHSDY010000001.1"/>
</dbReference>
<dbReference type="SUPFAM" id="SSF55781">
    <property type="entry name" value="GAF domain-like"/>
    <property type="match status" value="1"/>
</dbReference>
<evidence type="ECO:0000256" key="3">
    <source>
        <dbReference type="ARBA" id="ARBA00023163"/>
    </source>
</evidence>
<dbReference type="InterPro" id="IPR014757">
    <property type="entry name" value="Tscrpt_reg_IclR_C"/>
</dbReference>
<comment type="caution">
    <text evidence="6">The sequence shown here is derived from an EMBL/GenBank/DDBJ whole genome shotgun (WGS) entry which is preliminary data.</text>
</comment>
<dbReference type="EMBL" id="JBHSDY010000001">
    <property type="protein sequence ID" value="MFC4296682.1"/>
    <property type="molecule type" value="Genomic_DNA"/>
</dbReference>
<evidence type="ECO:0000259" key="5">
    <source>
        <dbReference type="PROSITE" id="PS51078"/>
    </source>
</evidence>
<dbReference type="PROSITE" id="PS51078">
    <property type="entry name" value="ICLR_ED"/>
    <property type="match status" value="1"/>
</dbReference>
<dbReference type="InterPro" id="IPR050707">
    <property type="entry name" value="HTH_MetabolicPath_Reg"/>
</dbReference>
<dbReference type="InterPro" id="IPR029016">
    <property type="entry name" value="GAF-like_dom_sf"/>
</dbReference>
<evidence type="ECO:0000259" key="4">
    <source>
        <dbReference type="PROSITE" id="PS51077"/>
    </source>
</evidence>
<dbReference type="PANTHER" id="PTHR30136:SF24">
    <property type="entry name" value="HTH-TYPE TRANSCRIPTIONAL REPRESSOR ALLR"/>
    <property type="match status" value="1"/>
</dbReference>
<dbReference type="PANTHER" id="PTHR30136">
    <property type="entry name" value="HELIX-TURN-HELIX TRANSCRIPTIONAL REGULATOR, ICLR FAMILY"/>
    <property type="match status" value="1"/>
</dbReference>
<feature type="domain" description="HTH iclR-type" evidence="4">
    <location>
        <begin position="15"/>
        <end position="77"/>
    </location>
</feature>
<dbReference type="Gene3D" id="3.30.450.40">
    <property type="match status" value="1"/>
</dbReference>
<feature type="domain" description="IclR-ED" evidence="5">
    <location>
        <begin position="78"/>
        <end position="261"/>
    </location>
</feature>
<dbReference type="PROSITE" id="PS51077">
    <property type="entry name" value="HTH_ICLR"/>
    <property type="match status" value="1"/>
</dbReference>
<dbReference type="InterPro" id="IPR036390">
    <property type="entry name" value="WH_DNA-bd_sf"/>
</dbReference>
<dbReference type="SUPFAM" id="SSF46785">
    <property type="entry name" value="Winged helix' DNA-binding domain"/>
    <property type="match status" value="1"/>
</dbReference>
<dbReference type="Pfam" id="PF09339">
    <property type="entry name" value="HTH_IclR"/>
    <property type="match status" value="1"/>
</dbReference>
<evidence type="ECO:0000256" key="2">
    <source>
        <dbReference type="ARBA" id="ARBA00023125"/>
    </source>
</evidence>
<evidence type="ECO:0000256" key="1">
    <source>
        <dbReference type="ARBA" id="ARBA00023015"/>
    </source>
</evidence>
<organism evidence="6 7">
    <name type="scientific">Castellaniella hirudinis</name>
    <dbReference type="NCBI Taxonomy" id="1144617"/>
    <lineage>
        <taxon>Bacteria</taxon>
        <taxon>Pseudomonadati</taxon>
        <taxon>Pseudomonadota</taxon>
        <taxon>Betaproteobacteria</taxon>
        <taxon>Burkholderiales</taxon>
        <taxon>Alcaligenaceae</taxon>
        <taxon>Castellaniella</taxon>
    </lineage>
</organism>
<keyword evidence="2" id="KW-0238">DNA-binding</keyword>